<accession>A0A915CEM8</accession>
<dbReference type="PANTHER" id="PTHR20959:SF1">
    <property type="entry name" value="TRANSPORT AND GOLGI ORGANIZATION PROTEIN 6 HOMOLOG"/>
    <property type="match status" value="1"/>
</dbReference>
<evidence type="ECO:0000313" key="2">
    <source>
        <dbReference type="WBParaSite" id="PgR137_g016_t03"/>
    </source>
</evidence>
<dbReference type="GO" id="GO:0009306">
    <property type="term" value="P:protein secretion"/>
    <property type="evidence" value="ECO:0007669"/>
    <property type="project" value="TreeGrafter"/>
</dbReference>
<dbReference type="WBParaSite" id="PgR137_g016_t03">
    <property type="protein sequence ID" value="PgR137_g016_t03"/>
    <property type="gene ID" value="PgR137_g016"/>
</dbReference>
<evidence type="ECO:0000313" key="1">
    <source>
        <dbReference type="Proteomes" id="UP000887569"/>
    </source>
</evidence>
<proteinExistence type="predicted"/>
<dbReference type="InterPro" id="IPR039600">
    <property type="entry name" value="TANGO6/Rtp1"/>
</dbReference>
<organism evidence="1 2">
    <name type="scientific">Parascaris univalens</name>
    <name type="common">Nematode worm</name>
    <dbReference type="NCBI Taxonomy" id="6257"/>
    <lineage>
        <taxon>Eukaryota</taxon>
        <taxon>Metazoa</taxon>
        <taxon>Ecdysozoa</taxon>
        <taxon>Nematoda</taxon>
        <taxon>Chromadorea</taxon>
        <taxon>Rhabditida</taxon>
        <taxon>Spirurina</taxon>
        <taxon>Ascaridomorpha</taxon>
        <taxon>Ascaridoidea</taxon>
        <taxon>Ascarididae</taxon>
        <taxon>Parascaris</taxon>
    </lineage>
</organism>
<dbReference type="AlphaFoldDB" id="A0A915CEM8"/>
<keyword evidence="1" id="KW-1185">Reference proteome</keyword>
<dbReference type="PANTHER" id="PTHR20959">
    <property type="entry name" value="TRANSPORT AND GOLGI ORGANIZATION PROTEIN 6 FAMILY MEMBER"/>
    <property type="match status" value="1"/>
</dbReference>
<sequence length="631" mass="72361">MKFTIKEENMKSNFRFRLREEVFSLMEEYFTLLQFAISQEVTETKTKIYAYDPLKELADRLKEKLKACGWDVPEDLSQYLPNAPSTSDTKRGVDVAIDTRIQYSAMLTLILNKLSSAIKQSAGNGAESTTLLSIERIASITSALQFYIPTAVLPYLDEGVGVAVEMRSKIIKYWQPIRDDDDFRRKQLLSAAVTFTRLTECCVQIKQLIVAKFIADYIALNEQLLRLNETSMKQRYEAFILREVRRSYLMHQLFFIMSPLGSTQNKSKPPPWLTLALGRRLSEMIIEADGIANLATALTQEGVTYFENWAFVRSLADVISRRPNFLKEGDSRRTLYHANILKQFIAVMQTHPAAPKLAPWFAASVEMIAAFVPRTVAICFTDSLLHPWEVLCHQNKKLMPWNEGWTRRLDDSLNVLLYYVRGTSPASSMQGIERMIKLFPLWLSLYGSAFSSMEEIADVERQNMCVAFTDDLCCLITRMVKDPFFESDAQKAKFLVAQLAAKDVHMYVEFAFKASIVELSSSNELGGDNRRLKYEFVRIRALPDDNLEFTKARMFENRVTAIVHLLKALDKNTAEELTLKVLSECVLVSRGGYSVDDEEEDEDRFVSIEEHDHISAHIQVVYFFFQSFFSC</sequence>
<protein>
    <submittedName>
        <fullName evidence="2">Proteasome activator Blm10 mid region domain-containing protein</fullName>
    </submittedName>
</protein>
<reference evidence="2" key="1">
    <citation type="submission" date="2022-11" db="UniProtKB">
        <authorList>
            <consortium name="WormBaseParasite"/>
        </authorList>
    </citation>
    <scope>IDENTIFICATION</scope>
</reference>
<name>A0A915CEM8_PARUN</name>
<dbReference type="Proteomes" id="UP000887569">
    <property type="component" value="Unplaced"/>
</dbReference>